<proteinExistence type="predicted"/>
<organism evidence="1 2">
    <name type="scientific">Amycolatopsis sulphurea</name>
    <dbReference type="NCBI Taxonomy" id="76022"/>
    <lineage>
        <taxon>Bacteria</taxon>
        <taxon>Bacillati</taxon>
        <taxon>Actinomycetota</taxon>
        <taxon>Actinomycetes</taxon>
        <taxon>Pseudonocardiales</taxon>
        <taxon>Pseudonocardiaceae</taxon>
        <taxon>Amycolatopsis</taxon>
    </lineage>
</organism>
<dbReference type="RefSeq" id="WP_098512169.1">
    <property type="nucleotide sequence ID" value="NZ_JBIAKZ010000002.1"/>
</dbReference>
<dbReference type="SUPFAM" id="SSF47413">
    <property type="entry name" value="lambda repressor-like DNA-binding domains"/>
    <property type="match status" value="1"/>
</dbReference>
<dbReference type="AlphaFoldDB" id="A0A2A9F9I5"/>
<name>A0A2A9F9I5_9PSEU</name>
<gene>
    <name evidence="1" type="ORF">ATK36_3161</name>
</gene>
<dbReference type="GO" id="GO:0003677">
    <property type="term" value="F:DNA binding"/>
    <property type="evidence" value="ECO:0007669"/>
    <property type="project" value="InterPro"/>
</dbReference>
<protein>
    <submittedName>
        <fullName evidence="1">Helix-turn-helix protein</fullName>
    </submittedName>
</protein>
<sequence>MVDPRSKGGPLRLPDWAWRRAEVRDALKERDVGALLRSAQKYTGASQSRVAVAVGMLQGRVSEILRGNRTVTTLELFERIAAGLEMPDDARMLLGLAPVHPAGLDHLGASGRAEILAVFPSQSKARIELEQRASEATEVEVLAVRGLGILGMNDSLLRAHVRQGSAAVRVLLLDPDGEAAVRRAAEIGEQPGSFSAGIRLSIELLRDLAAEGAEVEAHTYDVLPTWRVIGLDSTLFISAFGDRHEGHTSPMYKITGSPHGALHRGFRRFMDELRRTSRRVV</sequence>
<dbReference type="Gene3D" id="1.10.260.40">
    <property type="entry name" value="lambda repressor-like DNA-binding domains"/>
    <property type="match status" value="1"/>
</dbReference>
<accession>A0A2A9F9I5</accession>
<dbReference type="InterPro" id="IPR010982">
    <property type="entry name" value="Lambda_DNA-bd_dom_sf"/>
</dbReference>
<evidence type="ECO:0000313" key="2">
    <source>
        <dbReference type="Proteomes" id="UP000243542"/>
    </source>
</evidence>
<dbReference type="EMBL" id="PDJK01000002">
    <property type="protein sequence ID" value="PFG48087.1"/>
    <property type="molecule type" value="Genomic_DNA"/>
</dbReference>
<dbReference type="Pfam" id="PF13560">
    <property type="entry name" value="HTH_31"/>
    <property type="match status" value="1"/>
</dbReference>
<evidence type="ECO:0000313" key="1">
    <source>
        <dbReference type="EMBL" id="PFG48087.1"/>
    </source>
</evidence>
<reference evidence="1 2" key="1">
    <citation type="submission" date="2017-10" db="EMBL/GenBank/DDBJ databases">
        <title>Sequencing the genomes of 1000 actinobacteria strains.</title>
        <authorList>
            <person name="Klenk H.-P."/>
        </authorList>
    </citation>
    <scope>NUCLEOTIDE SEQUENCE [LARGE SCALE GENOMIC DNA]</scope>
    <source>
        <strain evidence="1 2">DSM 46092</strain>
    </source>
</reference>
<comment type="caution">
    <text evidence="1">The sequence shown here is derived from an EMBL/GenBank/DDBJ whole genome shotgun (WGS) entry which is preliminary data.</text>
</comment>
<dbReference type="Proteomes" id="UP000243542">
    <property type="component" value="Unassembled WGS sequence"/>
</dbReference>
<keyword evidence="2" id="KW-1185">Reference proteome</keyword>